<dbReference type="Pfam" id="PF01032">
    <property type="entry name" value="FecCD"/>
    <property type="match status" value="1"/>
</dbReference>
<dbReference type="SUPFAM" id="SSF81345">
    <property type="entry name" value="ABC transporter involved in vitamin B12 uptake, BtuC"/>
    <property type="match status" value="1"/>
</dbReference>
<dbReference type="CDD" id="cd06550">
    <property type="entry name" value="TM_ABC_iron-siderophores_like"/>
    <property type="match status" value="1"/>
</dbReference>
<comment type="caution">
    <text evidence="9">The sequence shown here is derived from an EMBL/GenBank/DDBJ whole genome shotgun (WGS) entry which is preliminary data.</text>
</comment>
<evidence type="ECO:0000256" key="1">
    <source>
        <dbReference type="ARBA" id="ARBA00004651"/>
    </source>
</evidence>
<feature type="transmembrane region" description="Helical" evidence="8">
    <location>
        <begin position="253"/>
        <end position="278"/>
    </location>
</feature>
<keyword evidence="6 8" id="KW-1133">Transmembrane helix</keyword>
<evidence type="ECO:0000256" key="7">
    <source>
        <dbReference type="ARBA" id="ARBA00023136"/>
    </source>
</evidence>
<keyword evidence="3" id="KW-0813">Transport</keyword>
<evidence type="ECO:0000313" key="9">
    <source>
        <dbReference type="EMBL" id="MYC97430.1"/>
    </source>
</evidence>
<reference evidence="9" key="1">
    <citation type="submission" date="2019-09" db="EMBL/GenBank/DDBJ databases">
        <title>Characterisation of the sponge microbiome using genome-centric metagenomics.</title>
        <authorList>
            <person name="Engelberts J.P."/>
            <person name="Robbins S.J."/>
            <person name="De Goeij J.M."/>
            <person name="Aranda M."/>
            <person name="Bell S.C."/>
            <person name="Webster N.S."/>
        </authorList>
    </citation>
    <scope>NUCLEOTIDE SEQUENCE</scope>
    <source>
        <strain evidence="9">SB0661_bin_32</strain>
    </source>
</reference>
<evidence type="ECO:0000256" key="8">
    <source>
        <dbReference type="SAM" id="Phobius"/>
    </source>
</evidence>
<dbReference type="PANTHER" id="PTHR30472">
    <property type="entry name" value="FERRIC ENTEROBACTIN TRANSPORT SYSTEM PERMEASE PROTEIN"/>
    <property type="match status" value="1"/>
</dbReference>
<feature type="transmembrane region" description="Helical" evidence="8">
    <location>
        <begin position="299"/>
        <end position="317"/>
    </location>
</feature>
<feature type="transmembrane region" description="Helical" evidence="8">
    <location>
        <begin position="79"/>
        <end position="96"/>
    </location>
</feature>
<name>A0A6B1DBJ5_9CHLR</name>
<feature type="transmembrane region" description="Helical" evidence="8">
    <location>
        <begin position="132"/>
        <end position="152"/>
    </location>
</feature>
<dbReference type="InterPro" id="IPR037294">
    <property type="entry name" value="ABC_BtuC-like"/>
</dbReference>
<evidence type="ECO:0000256" key="4">
    <source>
        <dbReference type="ARBA" id="ARBA00022475"/>
    </source>
</evidence>
<dbReference type="AlphaFoldDB" id="A0A6B1DBJ5"/>
<keyword evidence="7 8" id="KW-0472">Membrane</keyword>
<evidence type="ECO:0000256" key="5">
    <source>
        <dbReference type="ARBA" id="ARBA00022692"/>
    </source>
</evidence>
<evidence type="ECO:0000256" key="6">
    <source>
        <dbReference type="ARBA" id="ARBA00022989"/>
    </source>
</evidence>
<keyword evidence="4" id="KW-1003">Cell membrane</keyword>
<dbReference type="EMBL" id="VXMH01000117">
    <property type="protein sequence ID" value="MYC97430.1"/>
    <property type="molecule type" value="Genomic_DNA"/>
</dbReference>
<evidence type="ECO:0000256" key="2">
    <source>
        <dbReference type="ARBA" id="ARBA00007935"/>
    </source>
</evidence>
<evidence type="ECO:0000256" key="3">
    <source>
        <dbReference type="ARBA" id="ARBA00022448"/>
    </source>
</evidence>
<dbReference type="Gene3D" id="1.10.3470.10">
    <property type="entry name" value="ABC transporter involved in vitamin B12 uptake, BtuC"/>
    <property type="match status" value="1"/>
</dbReference>
<feature type="transmembrane region" description="Helical" evidence="8">
    <location>
        <begin position="164"/>
        <end position="185"/>
    </location>
</feature>
<keyword evidence="5 8" id="KW-0812">Transmembrane</keyword>
<gene>
    <name evidence="9" type="ORF">F4X14_20955</name>
</gene>
<feature type="transmembrane region" description="Helical" evidence="8">
    <location>
        <begin position="108"/>
        <end position="126"/>
    </location>
</feature>
<feature type="transmembrane region" description="Helical" evidence="8">
    <location>
        <begin position="20"/>
        <end position="43"/>
    </location>
</feature>
<dbReference type="PANTHER" id="PTHR30472:SF24">
    <property type="entry name" value="FERRIC ENTEROBACTIN TRANSPORT SYSTEM PERMEASE PROTEIN FEPG"/>
    <property type="match status" value="1"/>
</dbReference>
<dbReference type="FunFam" id="1.10.3470.10:FF:000001">
    <property type="entry name" value="Vitamin B12 ABC transporter permease BtuC"/>
    <property type="match status" value="1"/>
</dbReference>
<dbReference type="GO" id="GO:0022857">
    <property type="term" value="F:transmembrane transporter activity"/>
    <property type="evidence" value="ECO:0007669"/>
    <property type="project" value="InterPro"/>
</dbReference>
<accession>A0A6B1DBJ5</accession>
<organism evidence="9">
    <name type="scientific">Caldilineaceae bacterium SB0661_bin_32</name>
    <dbReference type="NCBI Taxonomy" id="2605255"/>
    <lineage>
        <taxon>Bacteria</taxon>
        <taxon>Bacillati</taxon>
        <taxon>Chloroflexota</taxon>
        <taxon>Caldilineae</taxon>
        <taxon>Caldilineales</taxon>
        <taxon>Caldilineaceae</taxon>
    </lineage>
</organism>
<comment type="subcellular location">
    <subcellularLocation>
        <location evidence="1">Cell membrane</location>
        <topology evidence="1">Multi-pass membrane protein</topology>
    </subcellularLocation>
</comment>
<sequence>MMTPGAAVRRSFTGRLRVDARFLGILSALIVLTLMVGAFQVSYGDYPIPILEVWRMLLGLGGEDTTQVTVIWMFRVPRIALAILVGSALSVAGAIMQGLTRNSLAAPDILGVSAGAAGAVIGWLIIAPGSVFAFRPLAAFFGGMATAILIYFLAWRGGASPLRLILVGIGIGALTSTVSSLVLLIGEYEAQRNMMVWLSGRVSITNWDQIRLLTVWTATLIGATTLFARHLNTISLGQEVATGLGVPFQLMQVLFAAISVALAAGTVAIAGLIGFVGLMGPHIARRLVGGQNARVVPTAALTGGVLVLAADLLGRLVGGTSEVPAGIITSVIGAPIFFLLLARGMRF</sequence>
<dbReference type="GO" id="GO:0033214">
    <property type="term" value="P:siderophore-iron import into cell"/>
    <property type="evidence" value="ECO:0007669"/>
    <property type="project" value="TreeGrafter"/>
</dbReference>
<dbReference type="GO" id="GO:0005886">
    <property type="term" value="C:plasma membrane"/>
    <property type="evidence" value="ECO:0007669"/>
    <property type="project" value="UniProtKB-SubCell"/>
</dbReference>
<feature type="transmembrane region" description="Helical" evidence="8">
    <location>
        <begin position="323"/>
        <end position="342"/>
    </location>
</feature>
<comment type="similarity">
    <text evidence="2">Belongs to the binding-protein-dependent transport system permease family. FecCD subfamily.</text>
</comment>
<dbReference type="InterPro" id="IPR000522">
    <property type="entry name" value="ABC_transptr_permease_BtuC"/>
</dbReference>
<proteinExistence type="inferred from homology"/>
<protein>
    <submittedName>
        <fullName evidence="9">Iron ABC transporter permease</fullName>
    </submittedName>
</protein>